<evidence type="ECO:0000313" key="2">
    <source>
        <dbReference type="EMBL" id="MFD1643953.1"/>
    </source>
</evidence>
<dbReference type="AlphaFoldDB" id="A0ABD6DEP5"/>
<keyword evidence="1" id="KW-1133">Transmembrane helix</keyword>
<dbReference type="EMBL" id="JBHUDM010000014">
    <property type="protein sequence ID" value="MFD1643953.1"/>
    <property type="molecule type" value="Genomic_DNA"/>
</dbReference>
<keyword evidence="1" id="KW-0472">Membrane</keyword>
<protein>
    <submittedName>
        <fullName evidence="2">Uncharacterized protein</fullName>
    </submittedName>
</protein>
<keyword evidence="1" id="KW-0812">Transmembrane</keyword>
<accession>A0ABD6DEP5</accession>
<feature type="transmembrane region" description="Helical" evidence="1">
    <location>
        <begin position="149"/>
        <end position="171"/>
    </location>
</feature>
<name>A0ABD6DEP5_9EURY</name>
<sequence>MGVQDYLEKKKQERITDEKILNVIRESEAGFVGTTEVSDTEQVDLKSDAVRNRLAALEDDGRVHKKRLGHPERGNLAWYLAEDERERPVSPDNYWMARACQEGQAISKNVLRVGAVFALAGIISVMLAITTDLYGVGSGFLQAELLLSLGYALAAAGFANIGLGGLSKFALFTTEKRIHYV</sequence>
<keyword evidence="3" id="KW-1185">Reference proteome</keyword>
<evidence type="ECO:0000313" key="3">
    <source>
        <dbReference type="Proteomes" id="UP001597052"/>
    </source>
</evidence>
<gene>
    <name evidence="2" type="ORF">ACFSBW_19105</name>
</gene>
<dbReference type="RefSeq" id="WP_256397869.1">
    <property type="nucleotide sequence ID" value="NZ_JANHDJ010000016.1"/>
</dbReference>
<organism evidence="2 3">
    <name type="scientific">Halohasta litorea</name>
    <dbReference type="NCBI Taxonomy" id="869891"/>
    <lineage>
        <taxon>Archaea</taxon>
        <taxon>Methanobacteriati</taxon>
        <taxon>Methanobacteriota</taxon>
        <taxon>Stenosarchaea group</taxon>
        <taxon>Halobacteria</taxon>
        <taxon>Halobacteriales</taxon>
        <taxon>Haloferacaceae</taxon>
        <taxon>Halohasta</taxon>
    </lineage>
</organism>
<evidence type="ECO:0000256" key="1">
    <source>
        <dbReference type="SAM" id="Phobius"/>
    </source>
</evidence>
<feature type="transmembrane region" description="Helical" evidence="1">
    <location>
        <begin position="110"/>
        <end position="129"/>
    </location>
</feature>
<dbReference type="Proteomes" id="UP001597052">
    <property type="component" value="Unassembled WGS sequence"/>
</dbReference>
<reference evidence="2 3" key="1">
    <citation type="journal article" date="2019" name="Int. J. Syst. Evol. Microbiol.">
        <title>The Global Catalogue of Microorganisms (GCM) 10K type strain sequencing project: providing services to taxonomists for standard genome sequencing and annotation.</title>
        <authorList>
            <consortium name="The Broad Institute Genomics Platform"/>
            <consortium name="The Broad Institute Genome Sequencing Center for Infectious Disease"/>
            <person name="Wu L."/>
            <person name="Ma J."/>
        </authorList>
    </citation>
    <scope>NUCLEOTIDE SEQUENCE [LARGE SCALE GENOMIC DNA]</scope>
    <source>
        <strain evidence="2 3">CGMCC 1.10593</strain>
    </source>
</reference>
<comment type="caution">
    <text evidence="2">The sequence shown here is derived from an EMBL/GenBank/DDBJ whole genome shotgun (WGS) entry which is preliminary data.</text>
</comment>
<proteinExistence type="predicted"/>